<dbReference type="AlphaFoldDB" id="A0A6C0J026"/>
<dbReference type="EMBL" id="MN740287">
    <property type="protein sequence ID" value="QHT98066.1"/>
    <property type="molecule type" value="Genomic_DNA"/>
</dbReference>
<sequence length="213" mass="24391">MTKKLLDLFSGSGSVTKLSKQLGYDVKSLDITQLKEAPPLTFKTDILNFNPENVLAKWVPDIIWASPPCTEYSHAKTRAPRDIKGANKLVVKSINIIKWALKKNPNLKWIIENPQTGLLKDQKFMKSLPYVDADYCCYGLPYRKRTRFWTNVEAKTKMCQGAGKCPYIVPGTNKHIHNIGNGQAQYNFEGRQFLPREKYKIPEKLLKLFLKSN</sequence>
<organism evidence="1">
    <name type="scientific">viral metagenome</name>
    <dbReference type="NCBI Taxonomy" id="1070528"/>
    <lineage>
        <taxon>unclassified sequences</taxon>
        <taxon>metagenomes</taxon>
        <taxon>organismal metagenomes</taxon>
    </lineage>
</organism>
<reference evidence="1" key="1">
    <citation type="journal article" date="2020" name="Nature">
        <title>Giant virus diversity and host interactions through global metagenomics.</title>
        <authorList>
            <person name="Schulz F."/>
            <person name="Roux S."/>
            <person name="Paez-Espino D."/>
            <person name="Jungbluth S."/>
            <person name="Walsh D.A."/>
            <person name="Denef V.J."/>
            <person name="McMahon K.D."/>
            <person name="Konstantinidis K.T."/>
            <person name="Eloe-Fadrosh E.A."/>
            <person name="Kyrpides N.C."/>
            <person name="Woyke T."/>
        </authorList>
    </citation>
    <scope>NUCLEOTIDE SEQUENCE</scope>
    <source>
        <strain evidence="1">GVMAG-M-3300025626-8</strain>
    </source>
</reference>
<name>A0A6C0J026_9ZZZZ</name>
<dbReference type="SUPFAM" id="SSF53335">
    <property type="entry name" value="S-adenosyl-L-methionine-dependent methyltransferases"/>
    <property type="match status" value="1"/>
</dbReference>
<dbReference type="InterPro" id="IPR029063">
    <property type="entry name" value="SAM-dependent_MTases_sf"/>
</dbReference>
<proteinExistence type="predicted"/>
<protein>
    <recommendedName>
        <fullName evidence="2">Methyltransferase</fullName>
    </recommendedName>
</protein>
<dbReference type="Gene3D" id="3.40.50.150">
    <property type="entry name" value="Vaccinia Virus protein VP39"/>
    <property type="match status" value="1"/>
</dbReference>
<evidence type="ECO:0000313" key="1">
    <source>
        <dbReference type="EMBL" id="QHT98066.1"/>
    </source>
</evidence>
<evidence type="ECO:0008006" key="2">
    <source>
        <dbReference type="Google" id="ProtNLM"/>
    </source>
</evidence>
<accession>A0A6C0J026</accession>